<name>A0ABT7MLA6_9BACL</name>
<dbReference type="PRINTS" id="PR01035">
    <property type="entry name" value="TCRTETA"/>
</dbReference>
<keyword evidence="5 7" id="KW-1133">Transmembrane helix</keyword>
<sequence>MTLTYPLWKKNLIIVWIGSFLTAASMSLVLPFLPLFIEELGVTDSDQVVTWSAVAFGATFLVAAIVSPLWGRLADQKGRKLMLIRASLGMAVVMTLISFVQDVYQLVGLRLLMGAVSGFISAGITLVASQTPKEKSGWALGTLSTGGITGGLLGPLIGGLLADLIGLRPVFLLTGSALFITFLITLVFVKEDFVPVARERLDSTRSMIASLRNPQLIFSLFLTTFLITFSAQSIGPLLTLYVRELNPYTTSLAFIAGIVASAPGVAALISAQRLGRLSDRYGAERILFWALIVYSAFLIPQAFVTSTTQLVIMRFGLGFATAALMPSVQSLLRQHTPSRATGRIFSYNQSAQFMGNLLGPLFGSQVVAHFGFSALFIVTGLIMLMNAFLEKSNVQVALHPNTK</sequence>
<feature type="transmembrane region" description="Helical" evidence="7">
    <location>
        <begin position="286"/>
        <end position="304"/>
    </location>
</feature>
<dbReference type="RefSeq" id="WP_051627736.1">
    <property type="nucleotide sequence ID" value="NZ_CP183077.1"/>
</dbReference>
<dbReference type="InterPro" id="IPR036259">
    <property type="entry name" value="MFS_trans_sf"/>
</dbReference>
<evidence type="ECO:0000313" key="9">
    <source>
        <dbReference type="EMBL" id="MDL5375753.1"/>
    </source>
</evidence>
<evidence type="ECO:0000256" key="3">
    <source>
        <dbReference type="ARBA" id="ARBA00022475"/>
    </source>
</evidence>
<dbReference type="InterPro" id="IPR011701">
    <property type="entry name" value="MFS"/>
</dbReference>
<feature type="transmembrane region" description="Helical" evidence="7">
    <location>
        <begin position="107"/>
        <end position="126"/>
    </location>
</feature>
<organism evidence="9 10">
    <name type="scientific">Exiguobacterium mexicanum</name>
    <dbReference type="NCBI Taxonomy" id="340146"/>
    <lineage>
        <taxon>Bacteria</taxon>
        <taxon>Bacillati</taxon>
        <taxon>Bacillota</taxon>
        <taxon>Bacilli</taxon>
        <taxon>Bacillales</taxon>
        <taxon>Bacillales Family XII. Incertae Sedis</taxon>
        <taxon>Exiguobacterium</taxon>
    </lineage>
</organism>
<reference evidence="9 10" key="1">
    <citation type="submission" date="2023-06" db="EMBL/GenBank/DDBJ databases">
        <title>Influencing factors and mechanism of Cr(VI) reduction by facultative anaerobic Exiguobacterium sp. PY14.</title>
        <authorList>
            <person name="Zou L."/>
        </authorList>
    </citation>
    <scope>NUCLEOTIDE SEQUENCE [LARGE SCALE GENOMIC DNA]</scope>
    <source>
        <strain evidence="9 10">PY14</strain>
    </source>
</reference>
<feature type="transmembrane region" description="Helical" evidence="7">
    <location>
        <begin position="368"/>
        <end position="389"/>
    </location>
</feature>
<keyword evidence="2" id="KW-0813">Transport</keyword>
<keyword evidence="10" id="KW-1185">Reference proteome</keyword>
<dbReference type="Proteomes" id="UP001230807">
    <property type="component" value="Unassembled WGS sequence"/>
</dbReference>
<dbReference type="PANTHER" id="PTHR43414:SF6">
    <property type="entry name" value="MULTIDRUG RESISTANCE PROTEIN MDTG"/>
    <property type="match status" value="1"/>
</dbReference>
<feature type="transmembrane region" description="Helical" evidence="7">
    <location>
        <begin position="210"/>
        <end position="231"/>
    </location>
</feature>
<accession>A0ABT7MLA6</accession>
<evidence type="ECO:0000259" key="8">
    <source>
        <dbReference type="PROSITE" id="PS50850"/>
    </source>
</evidence>
<dbReference type="InterPro" id="IPR001958">
    <property type="entry name" value="Tet-R_TetA/multi-R_MdtG-like"/>
</dbReference>
<dbReference type="CDD" id="cd17391">
    <property type="entry name" value="MFS_MdtG_MDR_like"/>
    <property type="match status" value="1"/>
</dbReference>
<evidence type="ECO:0000256" key="2">
    <source>
        <dbReference type="ARBA" id="ARBA00022448"/>
    </source>
</evidence>
<evidence type="ECO:0000256" key="6">
    <source>
        <dbReference type="ARBA" id="ARBA00023136"/>
    </source>
</evidence>
<dbReference type="SUPFAM" id="SSF103473">
    <property type="entry name" value="MFS general substrate transporter"/>
    <property type="match status" value="2"/>
</dbReference>
<feature type="transmembrane region" description="Helical" evidence="7">
    <location>
        <begin position="170"/>
        <end position="189"/>
    </location>
</feature>
<evidence type="ECO:0000313" key="10">
    <source>
        <dbReference type="Proteomes" id="UP001230807"/>
    </source>
</evidence>
<proteinExistence type="predicted"/>
<dbReference type="EMBL" id="JASWER010000001">
    <property type="protein sequence ID" value="MDL5375753.1"/>
    <property type="molecule type" value="Genomic_DNA"/>
</dbReference>
<keyword evidence="3" id="KW-1003">Cell membrane</keyword>
<feature type="transmembrane region" description="Helical" evidence="7">
    <location>
        <begin position="251"/>
        <end position="274"/>
    </location>
</feature>
<protein>
    <submittedName>
        <fullName evidence="9">Multidrug efflux MFS transporter</fullName>
    </submittedName>
</protein>
<feature type="transmembrane region" description="Helical" evidence="7">
    <location>
        <begin position="49"/>
        <end position="70"/>
    </location>
</feature>
<comment type="caution">
    <text evidence="9">The sequence shown here is derived from an EMBL/GenBank/DDBJ whole genome shotgun (WGS) entry which is preliminary data.</text>
</comment>
<dbReference type="InterPro" id="IPR020846">
    <property type="entry name" value="MFS_dom"/>
</dbReference>
<gene>
    <name evidence="9" type="ORF">QR695_01895</name>
</gene>
<dbReference type="Pfam" id="PF07690">
    <property type="entry name" value="MFS_1"/>
    <property type="match status" value="1"/>
</dbReference>
<feature type="transmembrane region" description="Helical" evidence="7">
    <location>
        <begin position="138"/>
        <end position="158"/>
    </location>
</feature>
<keyword evidence="6 7" id="KW-0472">Membrane</keyword>
<dbReference type="Gene3D" id="1.20.1250.20">
    <property type="entry name" value="MFS general substrate transporter like domains"/>
    <property type="match status" value="2"/>
</dbReference>
<feature type="transmembrane region" description="Helical" evidence="7">
    <location>
        <begin position="82"/>
        <end position="101"/>
    </location>
</feature>
<evidence type="ECO:0000256" key="1">
    <source>
        <dbReference type="ARBA" id="ARBA00004651"/>
    </source>
</evidence>
<evidence type="ECO:0000256" key="7">
    <source>
        <dbReference type="SAM" id="Phobius"/>
    </source>
</evidence>
<feature type="transmembrane region" description="Helical" evidence="7">
    <location>
        <begin position="12"/>
        <end position="37"/>
    </location>
</feature>
<keyword evidence="4 7" id="KW-0812">Transmembrane</keyword>
<feature type="domain" description="Major facilitator superfamily (MFS) profile" evidence="8">
    <location>
        <begin position="11"/>
        <end position="398"/>
    </location>
</feature>
<evidence type="ECO:0000256" key="5">
    <source>
        <dbReference type="ARBA" id="ARBA00022989"/>
    </source>
</evidence>
<comment type="subcellular location">
    <subcellularLocation>
        <location evidence="1">Cell membrane</location>
        <topology evidence="1">Multi-pass membrane protein</topology>
    </subcellularLocation>
</comment>
<dbReference type="PANTHER" id="PTHR43414">
    <property type="entry name" value="MULTIDRUG RESISTANCE PROTEIN MDTG"/>
    <property type="match status" value="1"/>
</dbReference>
<evidence type="ECO:0000256" key="4">
    <source>
        <dbReference type="ARBA" id="ARBA00022692"/>
    </source>
</evidence>
<dbReference type="PROSITE" id="PS50850">
    <property type="entry name" value="MFS"/>
    <property type="match status" value="1"/>
</dbReference>